<proteinExistence type="predicted"/>
<feature type="transmembrane region" description="Helical" evidence="2">
    <location>
        <begin position="211"/>
        <end position="236"/>
    </location>
</feature>
<feature type="region of interest" description="Disordered" evidence="1">
    <location>
        <begin position="401"/>
        <end position="429"/>
    </location>
</feature>
<feature type="signal peptide" evidence="3">
    <location>
        <begin position="1"/>
        <end position="22"/>
    </location>
</feature>
<reference evidence="4" key="2">
    <citation type="submission" date="2023-06" db="EMBL/GenBank/DDBJ databases">
        <authorList>
            <consortium name="Lawrence Berkeley National Laboratory"/>
            <person name="Haridas S."/>
            <person name="Hensen N."/>
            <person name="Bonometti L."/>
            <person name="Westerberg I."/>
            <person name="Brannstrom I.O."/>
            <person name="Guillou S."/>
            <person name="Cros-Aarteil S."/>
            <person name="Calhoun S."/>
            <person name="Kuo A."/>
            <person name="Mondo S."/>
            <person name="Pangilinan J."/>
            <person name="Riley R."/>
            <person name="LaButti K."/>
            <person name="Andreopoulos B."/>
            <person name="Lipzen A."/>
            <person name="Chen C."/>
            <person name="Yanf M."/>
            <person name="Daum C."/>
            <person name="Ng V."/>
            <person name="Clum A."/>
            <person name="Steindorff A."/>
            <person name="Ohm R."/>
            <person name="Martin F."/>
            <person name="Silar P."/>
            <person name="Natvig D."/>
            <person name="Lalanne C."/>
            <person name="Gautier V."/>
            <person name="Ament-velasquez S.L."/>
            <person name="Kruys A."/>
            <person name="Hutchinson M.I."/>
            <person name="Powell A.J."/>
            <person name="Barry K."/>
            <person name="Miller A.N."/>
            <person name="Grigoriev I.V."/>
            <person name="Debuchy R."/>
            <person name="Gladieux P."/>
            <person name="Thoren M.H."/>
            <person name="Johannesson H."/>
        </authorList>
    </citation>
    <scope>NUCLEOTIDE SEQUENCE</scope>
    <source>
        <strain evidence="4">CBS 232.78</strain>
    </source>
</reference>
<evidence type="ECO:0000313" key="5">
    <source>
        <dbReference type="Proteomes" id="UP001285441"/>
    </source>
</evidence>
<feature type="compositionally biased region" description="Low complexity" evidence="1">
    <location>
        <begin position="146"/>
        <end position="186"/>
    </location>
</feature>
<feature type="region of interest" description="Disordered" evidence="1">
    <location>
        <begin position="274"/>
        <end position="316"/>
    </location>
</feature>
<comment type="caution">
    <text evidence="4">The sequence shown here is derived from an EMBL/GenBank/DDBJ whole genome shotgun (WGS) entry which is preliminary data.</text>
</comment>
<accession>A0AAE0P7B2</accession>
<feature type="chain" id="PRO_5042112995" description="Mid2 domain-containing protein" evidence="3">
    <location>
        <begin position="23"/>
        <end position="429"/>
    </location>
</feature>
<dbReference type="Proteomes" id="UP001285441">
    <property type="component" value="Unassembled WGS sequence"/>
</dbReference>
<evidence type="ECO:0000256" key="3">
    <source>
        <dbReference type="SAM" id="SignalP"/>
    </source>
</evidence>
<evidence type="ECO:0008006" key="6">
    <source>
        <dbReference type="Google" id="ProtNLM"/>
    </source>
</evidence>
<reference evidence="4" key="1">
    <citation type="journal article" date="2023" name="Mol. Phylogenet. Evol.">
        <title>Genome-scale phylogeny and comparative genomics of the fungal order Sordariales.</title>
        <authorList>
            <person name="Hensen N."/>
            <person name="Bonometti L."/>
            <person name="Westerberg I."/>
            <person name="Brannstrom I.O."/>
            <person name="Guillou S."/>
            <person name="Cros-Aarteil S."/>
            <person name="Calhoun S."/>
            <person name="Haridas S."/>
            <person name="Kuo A."/>
            <person name="Mondo S."/>
            <person name="Pangilinan J."/>
            <person name="Riley R."/>
            <person name="LaButti K."/>
            <person name="Andreopoulos B."/>
            <person name="Lipzen A."/>
            <person name="Chen C."/>
            <person name="Yan M."/>
            <person name="Daum C."/>
            <person name="Ng V."/>
            <person name="Clum A."/>
            <person name="Steindorff A."/>
            <person name="Ohm R.A."/>
            <person name="Martin F."/>
            <person name="Silar P."/>
            <person name="Natvig D.O."/>
            <person name="Lalanne C."/>
            <person name="Gautier V."/>
            <person name="Ament-Velasquez S.L."/>
            <person name="Kruys A."/>
            <person name="Hutchinson M.I."/>
            <person name="Powell A.J."/>
            <person name="Barry K."/>
            <person name="Miller A.N."/>
            <person name="Grigoriev I.V."/>
            <person name="Debuchy R."/>
            <person name="Gladieux P."/>
            <person name="Hiltunen Thoren M."/>
            <person name="Johannesson H."/>
        </authorList>
    </citation>
    <scope>NUCLEOTIDE SEQUENCE</scope>
    <source>
        <strain evidence="4">CBS 232.78</strain>
    </source>
</reference>
<feature type="compositionally biased region" description="Basic and acidic residues" evidence="1">
    <location>
        <begin position="274"/>
        <end position="287"/>
    </location>
</feature>
<evidence type="ECO:0000256" key="1">
    <source>
        <dbReference type="SAM" id="MobiDB-lite"/>
    </source>
</evidence>
<feature type="compositionally biased region" description="Polar residues" evidence="1">
    <location>
        <begin position="187"/>
        <end position="200"/>
    </location>
</feature>
<feature type="compositionally biased region" description="Polar residues" evidence="1">
    <location>
        <begin position="291"/>
        <end position="303"/>
    </location>
</feature>
<evidence type="ECO:0000313" key="4">
    <source>
        <dbReference type="EMBL" id="KAK3394678.1"/>
    </source>
</evidence>
<keyword evidence="5" id="KW-1185">Reference proteome</keyword>
<sequence length="429" mass="44570">MRRLRLPLQVAALAAICASASTIPASQLFERQSTCAEPGFSQCKATNFPSFFCCPPNNTCTPLAGNTTLLCCPAGADCSIILPISCDLSQQDGEKHADAAVKTTALRGTMQSCDTGCCPFGYSCTSDKKCKMDSNQNAIPLQQQPTASSTSSASKAPTSSASGSSATVSTSVSSSPTTSGTSTGPTNAQQTSGPAATTSAEPAPVAKGPPIAVIAGASAGGALAIIIGVFIACILLRRKKEPAEGPDALKLSRSTSSFGNFVTIGPPIVTEDTVRTDFGRYPPRTEDGESVNGNLMPNSTETSPAPRAPSAAYNKNPARQSSIAYGYAPPGIGLPYADDGEDDLMPSTPRPYREPSSVSINVFADPRQITPEGSPENNRRYSHLTTFTQMMEEADLGGVARGRGYVPYRPDSSMTQATQSASPQARRAQ</sequence>
<name>A0AAE0P7B2_9PEZI</name>
<feature type="region of interest" description="Disordered" evidence="1">
    <location>
        <begin position="141"/>
        <end position="204"/>
    </location>
</feature>
<evidence type="ECO:0000256" key="2">
    <source>
        <dbReference type="SAM" id="Phobius"/>
    </source>
</evidence>
<gene>
    <name evidence="4" type="ORF">B0H63DRAFT_54638</name>
</gene>
<dbReference type="EMBL" id="JAULSW010000001">
    <property type="protein sequence ID" value="KAK3394678.1"/>
    <property type="molecule type" value="Genomic_DNA"/>
</dbReference>
<keyword evidence="3" id="KW-0732">Signal</keyword>
<keyword evidence="2" id="KW-1133">Transmembrane helix</keyword>
<keyword evidence="2" id="KW-0472">Membrane</keyword>
<feature type="compositionally biased region" description="Polar residues" evidence="1">
    <location>
        <begin position="412"/>
        <end position="423"/>
    </location>
</feature>
<organism evidence="4 5">
    <name type="scientific">Podospora didyma</name>
    <dbReference type="NCBI Taxonomy" id="330526"/>
    <lineage>
        <taxon>Eukaryota</taxon>
        <taxon>Fungi</taxon>
        <taxon>Dikarya</taxon>
        <taxon>Ascomycota</taxon>
        <taxon>Pezizomycotina</taxon>
        <taxon>Sordariomycetes</taxon>
        <taxon>Sordariomycetidae</taxon>
        <taxon>Sordariales</taxon>
        <taxon>Podosporaceae</taxon>
        <taxon>Podospora</taxon>
    </lineage>
</organism>
<keyword evidence="2" id="KW-0812">Transmembrane</keyword>
<protein>
    <recommendedName>
        <fullName evidence="6">Mid2 domain-containing protein</fullName>
    </recommendedName>
</protein>
<dbReference type="AlphaFoldDB" id="A0AAE0P7B2"/>